<evidence type="ECO:0000313" key="2">
    <source>
        <dbReference type="Proteomes" id="UP000464317"/>
    </source>
</evidence>
<sequence length="57" mass="6952">MNQLVINKRFLEKENNQSIRVKGQTALKVFKYLEYLKKLITKYKVLKTQLMMNIKYQ</sequence>
<dbReference type="AlphaFoldDB" id="A0A809RVJ3"/>
<protein>
    <submittedName>
        <fullName evidence="1">Uncharacterized protein</fullName>
    </submittedName>
</protein>
<accession>A0A809RVJ3</accession>
<keyword evidence="2" id="KW-1185">Reference proteome</keyword>
<evidence type="ECO:0000313" key="1">
    <source>
        <dbReference type="EMBL" id="BBU47670.1"/>
    </source>
</evidence>
<name>A0A809RVJ3_9BACT</name>
<proteinExistence type="predicted"/>
<dbReference type="RefSeq" id="WP_161553134.1">
    <property type="nucleotide sequence ID" value="NZ_AP022325.1"/>
</dbReference>
<dbReference type="EMBL" id="AP022325">
    <property type="protein sequence ID" value="BBU47670.1"/>
    <property type="molecule type" value="Genomic_DNA"/>
</dbReference>
<dbReference type="KEGG" id="mfel:JPM2_3630"/>
<reference evidence="1 2" key="1">
    <citation type="submission" date="2020-01" db="EMBL/GenBank/DDBJ databases">
        <title>Complete genome sequence of Mycoplasma felis strain Myco-2.</title>
        <authorList>
            <person name="Kinoshita Y."/>
            <person name="Niwa H."/>
            <person name="Uchida-Fujii E."/>
            <person name="Nukada T."/>
        </authorList>
    </citation>
    <scope>NUCLEOTIDE SEQUENCE [LARGE SCALE GENOMIC DNA]</scope>
    <source>
        <strain evidence="1 2">Myco-2</strain>
    </source>
</reference>
<organism evidence="1 2">
    <name type="scientific">Mycoplasmopsis felis</name>
    <dbReference type="NCBI Taxonomy" id="33923"/>
    <lineage>
        <taxon>Bacteria</taxon>
        <taxon>Bacillati</taxon>
        <taxon>Mycoplasmatota</taxon>
        <taxon>Mycoplasmoidales</taxon>
        <taxon>Metamycoplasmataceae</taxon>
        <taxon>Mycoplasmopsis</taxon>
    </lineage>
</organism>
<gene>
    <name evidence="1" type="ORF">JPM2_3630</name>
</gene>
<dbReference type="Proteomes" id="UP000464317">
    <property type="component" value="Chromosome"/>
</dbReference>